<protein>
    <submittedName>
        <fullName evidence="3">Predicted transcriptional regulator, contains HTH domain</fullName>
    </submittedName>
</protein>
<dbReference type="Pfam" id="PF25213">
    <property type="entry name" value="HVO_A0261_N"/>
    <property type="match status" value="1"/>
</dbReference>
<dbReference type="CDD" id="cd00090">
    <property type="entry name" value="HTH_ARSR"/>
    <property type="match status" value="1"/>
</dbReference>
<dbReference type="InterPro" id="IPR036390">
    <property type="entry name" value="WH_DNA-bd_sf"/>
</dbReference>
<evidence type="ECO:0000259" key="1">
    <source>
        <dbReference type="Pfam" id="PF08350"/>
    </source>
</evidence>
<dbReference type="OrthoDB" id="11410at2157"/>
<proteinExistence type="predicted"/>
<dbReference type="Proteomes" id="UP000199370">
    <property type="component" value="Unassembled WGS sequence"/>
</dbReference>
<dbReference type="AlphaFoldDB" id="A0A1G9VER6"/>
<dbReference type="InterPro" id="IPR011991">
    <property type="entry name" value="ArsR-like_HTH"/>
</dbReference>
<keyword evidence="4" id="KW-1185">Reference proteome</keyword>
<dbReference type="RefSeq" id="WP_089732275.1">
    <property type="nucleotide sequence ID" value="NZ_FNIA01000006.1"/>
</dbReference>
<dbReference type="Gene3D" id="1.10.10.10">
    <property type="entry name" value="Winged helix-like DNA-binding domain superfamily/Winged helix DNA-binding domain"/>
    <property type="match status" value="1"/>
</dbReference>
<dbReference type="SUPFAM" id="SSF46785">
    <property type="entry name" value="Winged helix' DNA-binding domain"/>
    <property type="match status" value="1"/>
</dbReference>
<name>A0A1G9VER6_9EURY</name>
<evidence type="ECO:0000259" key="2">
    <source>
        <dbReference type="Pfam" id="PF25213"/>
    </source>
</evidence>
<organism evidence="3 4">
    <name type="scientific">Haloarchaeobius iranensis</name>
    <dbReference type="NCBI Taxonomy" id="996166"/>
    <lineage>
        <taxon>Archaea</taxon>
        <taxon>Methanobacteriati</taxon>
        <taxon>Methanobacteriota</taxon>
        <taxon>Stenosarchaea group</taxon>
        <taxon>Halobacteria</taxon>
        <taxon>Halobacteriales</taxon>
        <taxon>Halorubellaceae</taxon>
        <taxon>Haloarchaeobius</taxon>
    </lineage>
</organism>
<gene>
    <name evidence="3" type="ORF">SAMN05192554_10671</name>
</gene>
<reference evidence="3 4" key="1">
    <citation type="submission" date="2016-10" db="EMBL/GenBank/DDBJ databases">
        <authorList>
            <person name="de Groot N.N."/>
        </authorList>
    </citation>
    <scope>NUCLEOTIDE SEQUENCE [LARGE SCALE GENOMIC DNA]</scope>
    <source>
        <strain evidence="4">EB21,IBRC-M 10013,KCTC 4048</strain>
    </source>
</reference>
<evidence type="ECO:0000313" key="4">
    <source>
        <dbReference type="Proteomes" id="UP000199370"/>
    </source>
</evidence>
<sequence>MVDELARTLHWRSDLLALLVEEPLDKRALEERVDASRSTVDRGIRDLEAVGLVERTNGGYAATVSGRLAAESRAAHVAELDGVDRAGPLLDLLADDGDLGREMLAGVEVERAEPPSPAAPLDRLKDVIRRSDRYLGMSAMDTGTGFGQFFHDQVVEEGLDLSFVFTREMAGHLESNLGDKIPPMKQAGFEMGVVDHLPFGLGVGFADDWAVAVVLVYGPSSRLAGILFNENRAAVEWATGLFDRYSARAETVPP</sequence>
<dbReference type="EMBL" id="FNIA01000006">
    <property type="protein sequence ID" value="SDM70629.1"/>
    <property type="molecule type" value="Genomic_DNA"/>
</dbReference>
<dbReference type="STRING" id="996166.SAMN05192554_10671"/>
<dbReference type="Pfam" id="PF08350">
    <property type="entry name" value="FilR1_middle"/>
    <property type="match status" value="1"/>
</dbReference>
<feature type="domain" description="Methanogenesis regulatory protein FilR1 middle" evidence="1">
    <location>
        <begin position="117"/>
        <end position="247"/>
    </location>
</feature>
<dbReference type="InterPro" id="IPR013561">
    <property type="entry name" value="FilR1_middle_dom"/>
</dbReference>
<dbReference type="InterPro" id="IPR036388">
    <property type="entry name" value="WH-like_DNA-bd_sf"/>
</dbReference>
<evidence type="ECO:0000313" key="3">
    <source>
        <dbReference type="EMBL" id="SDM70629.1"/>
    </source>
</evidence>
<dbReference type="InterPro" id="IPR057527">
    <property type="entry name" value="HVO_A0261-like_N"/>
</dbReference>
<feature type="domain" description="HVO-A0261-like N-terminal" evidence="2">
    <location>
        <begin position="11"/>
        <end position="80"/>
    </location>
</feature>
<accession>A0A1G9VER6</accession>